<keyword evidence="3" id="KW-1185">Reference proteome</keyword>
<proteinExistence type="predicted"/>
<dbReference type="GO" id="GO:0006888">
    <property type="term" value="P:endoplasmic reticulum to Golgi vesicle-mediated transport"/>
    <property type="evidence" value="ECO:0007669"/>
    <property type="project" value="TreeGrafter"/>
</dbReference>
<evidence type="ECO:0000313" key="2">
    <source>
        <dbReference type="EMBL" id="GFG37430.1"/>
    </source>
</evidence>
<protein>
    <recommendedName>
        <fullName evidence="1">Methyltransferase FkbM domain-containing protein</fullName>
    </recommendedName>
</protein>
<dbReference type="InterPro" id="IPR053202">
    <property type="entry name" value="EGF_Rcpt_Signaling_Reg"/>
</dbReference>
<sequence>ENDLNGPTVSMDDPRVIAKIRRKFLLPPSLRTEPYNLDAPLVYDTSMGQSERILNILGEQKEGFFVECGAMDGETRSNTLYFERHLNWSGLLVEADPLNFVQMEAKKRKAYLSPSCLSIKSYPIMVSFKQAFNVGKISEYPPGYRGLGHVDVQCFPLYSYLLALNRTKVDYFSLDVEGSELDVLRTIPFEKLDIRCDAFMLQTMSVEFVHVKEGKNAVRKFVEQQGSSVWQLCKVVAKRFDEMGDINVRTNSWPCPTNR</sequence>
<evidence type="ECO:0000259" key="1">
    <source>
        <dbReference type="Pfam" id="PF05050"/>
    </source>
</evidence>
<dbReference type="GO" id="GO:0005886">
    <property type="term" value="C:plasma membrane"/>
    <property type="evidence" value="ECO:0007669"/>
    <property type="project" value="TreeGrafter"/>
</dbReference>
<dbReference type="EMBL" id="BLKM01006491">
    <property type="protein sequence ID" value="GFG37430.1"/>
    <property type="molecule type" value="Genomic_DNA"/>
</dbReference>
<organism evidence="2 3">
    <name type="scientific">Coptotermes formosanus</name>
    <name type="common">Formosan subterranean termite</name>
    <dbReference type="NCBI Taxonomy" id="36987"/>
    <lineage>
        <taxon>Eukaryota</taxon>
        <taxon>Metazoa</taxon>
        <taxon>Ecdysozoa</taxon>
        <taxon>Arthropoda</taxon>
        <taxon>Hexapoda</taxon>
        <taxon>Insecta</taxon>
        <taxon>Pterygota</taxon>
        <taxon>Neoptera</taxon>
        <taxon>Polyneoptera</taxon>
        <taxon>Dictyoptera</taxon>
        <taxon>Blattodea</taxon>
        <taxon>Blattoidea</taxon>
        <taxon>Termitoidae</taxon>
        <taxon>Rhinotermitidae</taxon>
        <taxon>Coptotermes</taxon>
    </lineage>
</organism>
<dbReference type="Proteomes" id="UP000502823">
    <property type="component" value="Unassembled WGS sequence"/>
</dbReference>
<dbReference type="PANTHER" id="PTHR34009">
    <property type="entry name" value="PROTEIN STAR"/>
    <property type="match status" value="1"/>
</dbReference>
<dbReference type="SUPFAM" id="SSF53335">
    <property type="entry name" value="S-adenosyl-L-methionine-dependent methyltransferases"/>
    <property type="match status" value="1"/>
</dbReference>
<dbReference type="InParanoid" id="A0A6L2Q0L9"/>
<dbReference type="GO" id="GO:0031902">
    <property type="term" value="C:late endosome membrane"/>
    <property type="evidence" value="ECO:0007669"/>
    <property type="project" value="TreeGrafter"/>
</dbReference>
<name>A0A6L2Q0L9_COPFO</name>
<dbReference type="GO" id="GO:0005789">
    <property type="term" value="C:endoplasmic reticulum membrane"/>
    <property type="evidence" value="ECO:0007669"/>
    <property type="project" value="TreeGrafter"/>
</dbReference>
<dbReference type="GO" id="GO:0016197">
    <property type="term" value="P:endosomal transport"/>
    <property type="evidence" value="ECO:0007669"/>
    <property type="project" value="TreeGrafter"/>
</dbReference>
<dbReference type="Gene3D" id="3.40.50.150">
    <property type="entry name" value="Vaccinia Virus protein VP39"/>
    <property type="match status" value="1"/>
</dbReference>
<dbReference type="InterPro" id="IPR029063">
    <property type="entry name" value="SAM-dependent_MTases_sf"/>
</dbReference>
<dbReference type="InterPro" id="IPR006342">
    <property type="entry name" value="FkbM_mtfrase"/>
</dbReference>
<dbReference type="OrthoDB" id="6357215at2759"/>
<accession>A0A6L2Q0L9</accession>
<dbReference type="AlphaFoldDB" id="A0A6L2Q0L9"/>
<feature type="domain" description="Methyltransferase FkbM" evidence="1">
    <location>
        <begin position="67"/>
        <end position="226"/>
    </location>
</feature>
<evidence type="ECO:0000313" key="3">
    <source>
        <dbReference type="Proteomes" id="UP000502823"/>
    </source>
</evidence>
<dbReference type="Pfam" id="PF05050">
    <property type="entry name" value="Methyltransf_21"/>
    <property type="match status" value="1"/>
</dbReference>
<dbReference type="PANTHER" id="PTHR34009:SF2">
    <property type="entry name" value="PROTEIN STAR"/>
    <property type="match status" value="1"/>
</dbReference>
<dbReference type="GO" id="GO:0005794">
    <property type="term" value="C:Golgi apparatus"/>
    <property type="evidence" value="ECO:0007669"/>
    <property type="project" value="TreeGrafter"/>
</dbReference>
<feature type="non-terminal residue" evidence="2">
    <location>
        <position position="1"/>
    </location>
</feature>
<reference evidence="3" key="1">
    <citation type="submission" date="2020-01" db="EMBL/GenBank/DDBJ databases">
        <title>Draft genome sequence of the Termite Coptotermes fromosanus.</title>
        <authorList>
            <person name="Itakura S."/>
            <person name="Yosikawa Y."/>
            <person name="Umezawa K."/>
        </authorList>
    </citation>
    <scope>NUCLEOTIDE SEQUENCE [LARGE SCALE GENOMIC DNA]</scope>
</reference>
<gene>
    <name evidence="2" type="ORF">Cfor_12008</name>
</gene>
<comment type="caution">
    <text evidence="2">The sequence shown here is derived from an EMBL/GenBank/DDBJ whole genome shotgun (WGS) entry which is preliminary data.</text>
</comment>